<dbReference type="EMBL" id="LR796301">
    <property type="protein sequence ID" value="CAB4135417.1"/>
    <property type="molecule type" value="Genomic_DNA"/>
</dbReference>
<dbReference type="Gene3D" id="3.30.1330.70">
    <property type="entry name" value="Holliday junction resolvase RusA"/>
    <property type="match status" value="1"/>
</dbReference>
<organism evidence="1">
    <name type="scientific">uncultured Caudovirales phage</name>
    <dbReference type="NCBI Taxonomy" id="2100421"/>
    <lineage>
        <taxon>Viruses</taxon>
        <taxon>Duplodnaviria</taxon>
        <taxon>Heunggongvirae</taxon>
        <taxon>Uroviricota</taxon>
        <taxon>Caudoviricetes</taxon>
        <taxon>Peduoviridae</taxon>
        <taxon>Maltschvirus</taxon>
        <taxon>Maltschvirus maltsch</taxon>
    </lineage>
</organism>
<evidence type="ECO:0000313" key="1">
    <source>
        <dbReference type="EMBL" id="CAB4135417.1"/>
    </source>
</evidence>
<dbReference type="GO" id="GO:0006310">
    <property type="term" value="P:DNA recombination"/>
    <property type="evidence" value="ECO:0007669"/>
    <property type="project" value="InterPro"/>
</dbReference>
<dbReference type="InterPro" id="IPR036614">
    <property type="entry name" value="RusA-like_sf"/>
</dbReference>
<dbReference type="GO" id="GO:0006281">
    <property type="term" value="P:DNA repair"/>
    <property type="evidence" value="ECO:0007669"/>
    <property type="project" value="InterPro"/>
</dbReference>
<dbReference type="InterPro" id="IPR008822">
    <property type="entry name" value="Endonuclease_RusA-like"/>
</dbReference>
<name>A0A6J5LQW3_9CAUD</name>
<proteinExistence type="predicted"/>
<dbReference type="SUPFAM" id="SSF103084">
    <property type="entry name" value="Holliday junction resolvase RusA"/>
    <property type="match status" value="1"/>
</dbReference>
<reference evidence="1" key="1">
    <citation type="submission" date="2020-04" db="EMBL/GenBank/DDBJ databases">
        <authorList>
            <person name="Chiriac C."/>
            <person name="Salcher M."/>
            <person name="Ghai R."/>
            <person name="Kavagutti S V."/>
        </authorList>
    </citation>
    <scope>NUCLEOTIDE SEQUENCE</scope>
</reference>
<dbReference type="GO" id="GO:0000287">
    <property type="term" value="F:magnesium ion binding"/>
    <property type="evidence" value="ECO:0007669"/>
    <property type="project" value="InterPro"/>
</dbReference>
<accession>A0A6J5LQW3</accession>
<protein>
    <submittedName>
        <fullName evidence="1">Rus Holliday junction resolvase</fullName>
    </submittedName>
</protein>
<sequence length="107" mass="11212">MEAVARAAVREHGQQSGPLAVSLAFEMPTADKKRWGLPHTLRPDSDNLAKLVLDALMSAGLIGDDSAVSLLTVRKTWAASPLAGVSLTIAADQRVPLGGSQVPAWLT</sequence>
<dbReference type="Pfam" id="PF05866">
    <property type="entry name" value="RusA"/>
    <property type="match status" value="1"/>
</dbReference>
<gene>
    <name evidence="1" type="ORF">UFOVP291_7</name>
</gene>